<dbReference type="InterPro" id="IPR003313">
    <property type="entry name" value="AraC-bd"/>
</dbReference>
<keyword evidence="3" id="KW-0804">Transcription</keyword>
<dbReference type="Proteomes" id="UP000290191">
    <property type="component" value="Unassembled WGS sequence"/>
</dbReference>
<proteinExistence type="predicted"/>
<name>A0A4Q0Y2H9_9BACT</name>
<dbReference type="PROSITE" id="PS01124">
    <property type="entry name" value="HTH_ARAC_FAMILY_2"/>
    <property type="match status" value="1"/>
</dbReference>
<dbReference type="OrthoDB" id="112032at2"/>
<accession>A0A4Q0Y2H9</accession>
<evidence type="ECO:0000256" key="1">
    <source>
        <dbReference type="ARBA" id="ARBA00023015"/>
    </source>
</evidence>
<evidence type="ECO:0000259" key="4">
    <source>
        <dbReference type="PROSITE" id="PS01124"/>
    </source>
</evidence>
<organism evidence="5 6">
    <name type="scientific">Halarcobacter anaerophilus</name>
    <dbReference type="NCBI Taxonomy" id="877500"/>
    <lineage>
        <taxon>Bacteria</taxon>
        <taxon>Pseudomonadati</taxon>
        <taxon>Campylobacterota</taxon>
        <taxon>Epsilonproteobacteria</taxon>
        <taxon>Campylobacterales</taxon>
        <taxon>Arcobacteraceae</taxon>
        <taxon>Halarcobacter</taxon>
    </lineage>
</organism>
<dbReference type="Gene3D" id="1.10.10.60">
    <property type="entry name" value="Homeodomain-like"/>
    <property type="match status" value="2"/>
</dbReference>
<sequence length="271" mass="32477">MKKRIFTKIFNDKNLPFVELRYSNNTKHYKNHIHNTFSIGMNLKGKTIYSNKTKKYEFDVGMLAIVNPKEVHSCNPVTKEPNLYYMLYLDPNWCYGIQKSIFKDLEGFKPFEEDVLYDEEIYTDFKNLCNLLFSEISYKEKEQKLIQFFTKLFKLYMKESEQKKENKDFEKIADYLEQNSTENISLEELSKEFNLNPFYIIRIFKAQKNITPHAYLLNMKINRAKKLLKEQKSITFTALECGFSDQSHFHRNFCKYVAATPKEYKLNFVQD</sequence>
<dbReference type="InterPro" id="IPR037923">
    <property type="entry name" value="HTH-like"/>
</dbReference>
<evidence type="ECO:0000313" key="6">
    <source>
        <dbReference type="Proteomes" id="UP000290191"/>
    </source>
</evidence>
<protein>
    <submittedName>
        <fullName evidence="5">AraC family transcriptional regulator</fullName>
    </submittedName>
</protein>
<dbReference type="AlphaFoldDB" id="A0A4Q0Y2H9"/>
<dbReference type="RefSeq" id="WP_129081252.1">
    <property type="nucleotide sequence ID" value="NZ_CP041070.1"/>
</dbReference>
<dbReference type="InterPro" id="IPR050204">
    <property type="entry name" value="AraC_XylS_family_regulators"/>
</dbReference>
<dbReference type="PANTHER" id="PTHR46796">
    <property type="entry name" value="HTH-TYPE TRANSCRIPTIONAL ACTIVATOR RHAS-RELATED"/>
    <property type="match status" value="1"/>
</dbReference>
<dbReference type="SUPFAM" id="SSF46689">
    <property type="entry name" value="Homeodomain-like"/>
    <property type="match status" value="2"/>
</dbReference>
<gene>
    <name evidence="5" type="ORF">CRV06_02765</name>
</gene>
<dbReference type="InterPro" id="IPR018060">
    <property type="entry name" value="HTH_AraC"/>
</dbReference>
<keyword evidence="6" id="KW-1185">Reference proteome</keyword>
<dbReference type="Pfam" id="PF12833">
    <property type="entry name" value="HTH_18"/>
    <property type="match status" value="1"/>
</dbReference>
<dbReference type="EMBL" id="PDKO01000002">
    <property type="protein sequence ID" value="RXJ63883.1"/>
    <property type="molecule type" value="Genomic_DNA"/>
</dbReference>
<dbReference type="Pfam" id="PF02311">
    <property type="entry name" value="AraC_binding"/>
    <property type="match status" value="1"/>
</dbReference>
<dbReference type="SUPFAM" id="SSF51215">
    <property type="entry name" value="Regulatory protein AraC"/>
    <property type="match status" value="1"/>
</dbReference>
<keyword evidence="1" id="KW-0805">Transcription regulation</keyword>
<dbReference type="PANTHER" id="PTHR46796:SF2">
    <property type="entry name" value="TRANSCRIPTIONAL REGULATORY PROTEIN"/>
    <property type="match status" value="1"/>
</dbReference>
<feature type="domain" description="HTH araC/xylS-type" evidence="4">
    <location>
        <begin position="170"/>
        <end position="267"/>
    </location>
</feature>
<comment type="caution">
    <text evidence="5">The sequence shown here is derived from an EMBL/GenBank/DDBJ whole genome shotgun (WGS) entry which is preliminary data.</text>
</comment>
<evidence type="ECO:0000256" key="2">
    <source>
        <dbReference type="ARBA" id="ARBA00023125"/>
    </source>
</evidence>
<dbReference type="GO" id="GO:0043565">
    <property type="term" value="F:sequence-specific DNA binding"/>
    <property type="evidence" value="ECO:0007669"/>
    <property type="project" value="InterPro"/>
</dbReference>
<evidence type="ECO:0000313" key="5">
    <source>
        <dbReference type="EMBL" id="RXJ63883.1"/>
    </source>
</evidence>
<evidence type="ECO:0000256" key="3">
    <source>
        <dbReference type="ARBA" id="ARBA00023163"/>
    </source>
</evidence>
<dbReference type="InterPro" id="IPR009057">
    <property type="entry name" value="Homeodomain-like_sf"/>
</dbReference>
<keyword evidence="2" id="KW-0238">DNA-binding</keyword>
<dbReference type="GO" id="GO:0003700">
    <property type="term" value="F:DNA-binding transcription factor activity"/>
    <property type="evidence" value="ECO:0007669"/>
    <property type="project" value="InterPro"/>
</dbReference>
<dbReference type="STRING" id="877500.GCA_000935065_03143"/>
<reference evidence="5 6" key="1">
    <citation type="submission" date="2017-10" db="EMBL/GenBank/DDBJ databases">
        <title>Genomics of the genus Arcobacter.</title>
        <authorList>
            <person name="Perez-Cataluna A."/>
            <person name="Figueras M.J."/>
        </authorList>
    </citation>
    <scope>NUCLEOTIDE SEQUENCE [LARGE SCALE GENOMIC DNA]</scope>
    <source>
        <strain evidence="5 6">DSM 24636</strain>
    </source>
</reference>
<dbReference type="SMART" id="SM00342">
    <property type="entry name" value="HTH_ARAC"/>
    <property type="match status" value="1"/>
</dbReference>